<dbReference type="CTD" id="20247978"/>
<gene>
    <name evidence="2" type="ORF">LOTGIDRAFT_229365</name>
</gene>
<dbReference type="KEGG" id="lgi:LOTGIDRAFT_229365"/>
<accession>V3ZXA5</accession>
<dbReference type="GeneID" id="20247978"/>
<dbReference type="AlphaFoldDB" id="V3ZXA5"/>
<dbReference type="Proteomes" id="UP000030746">
    <property type="component" value="Unassembled WGS sequence"/>
</dbReference>
<dbReference type="HOGENOM" id="CLU_535636_0_0_1"/>
<dbReference type="OrthoDB" id="9922773at2759"/>
<dbReference type="InterPro" id="IPR012340">
    <property type="entry name" value="NA-bd_OB-fold"/>
</dbReference>
<evidence type="ECO:0000313" key="2">
    <source>
        <dbReference type="EMBL" id="ESO87255.1"/>
    </source>
</evidence>
<name>V3ZXA5_LOTGI</name>
<dbReference type="Gene3D" id="2.40.50.140">
    <property type="entry name" value="Nucleic acid-binding proteins"/>
    <property type="match status" value="1"/>
</dbReference>
<evidence type="ECO:0000313" key="3">
    <source>
        <dbReference type="Proteomes" id="UP000030746"/>
    </source>
</evidence>
<dbReference type="EMBL" id="KB202953">
    <property type="protein sequence ID" value="ESO87255.1"/>
    <property type="molecule type" value="Genomic_DNA"/>
</dbReference>
<protein>
    <submittedName>
        <fullName evidence="2">Uncharacterized protein</fullName>
    </submittedName>
</protein>
<sequence>MMRESSPRNSNNYYYKLVLSDGQTSYPNFLLPMKYENFMIGTAGEYSVIRLKKYNKKPSVGPLPDVYLSDVALVQDGWSYRKKLGNPVPYRQDRPQIKMAEPKKDLEKVSESKTTSKEVEVSRTNNKVKGKPLEESKKDNIMADASKDASKADQKKAKKEKNTKDENNTKEVKNTIEVKNTKEETNTKQEKKEDIKTYANNNKSALLSQKIEDYVCDIVRTIQFGDMSDVEDIMEHLSSIRFNRNTSHRINYVKLIQCLGEIGIEELIHVIRQTTFICCETHRQKHLYPYLDLLYTIMNNVNVIKRVVYHRATLIPLFFKSLKLRESSETNIRVIQILSLFLTVGTRQITEIYYRKGLLSLLADIDHETPVFEILGILQTMVNYGDRNVRQAIKKSQILYELETWGGGYESEALEIKNIIRAGKWPCLSKEGAITAKKRLESRLEFDPVKQYCSSPKCRKDITGNTIKYCGAYWLLTTSKTHHPVLLCLHTAAMKYVWVSETISTKGSN</sequence>
<organism evidence="2 3">
    <name type="scientific">Lottia gigantea</name>
    <name type="common">Giant owl limpet</name>
    <dbReference type="NCBI Taxonomy" id="225164"/>
    <lineage>
        <taxon>Eukaryota</taxon>
        <taxon>Metazoa</taxon>
        <taxon>Spiralia</taxon>
        <taxon>Lophotrochozoa</taxon>
        <taxon>Mollusca</taxon>
        <taxon>Gastropoda</taxon>
        <taxon>Patellogastropoda</taxon>
        <taxon>Lottioidea</taxon>
        <taxon>Lottiidae</taxon>
        <taxon>Lottia</taxon>
    </lineage>
</organism>
<keyword evidence="3" id="KW-1185">Reference proteome</keyword>
<dbReference type="RefSeq" id="XP_009062201.1">
    <property type="nucleotide sequence ID" value="XM_009063953.1"/>
</dbReference>
<feature type="region of interest" description="Disordered" evidence="1">
    <location>
        <begin position="83"/>
        <end position="192"/>
    </location>
</feature>
<reference evidence="2 3" key="1">
    <citation type="journal article" date="2013" name="Nature">
        <title>Insights into bilaterian evolution from three spiralian genomes.</title>
        <authorList>
            <person name="Simakov O."/>
            <person name="Marletaz F."/>
            <person name="Cho S.J."/>
            <person name="Edsinger-Gonzales E."/>
            <person name="Havlak P."/>
            <person name="Hellsten U."/>
            <person name="Kuo D.H."/>
            <person name="Larsson T."/>
            <person name="Lv J."/>
            <person name="Arendt D."/>
            <person name="Savage R."/>
            <person name="Osoegawa K."/>
            <person name="de Jong P."/>
            <person name="Grimwood J."/>
            <person name="Chapman J.A."/>
            <person name="Shapiro H."/>
            <person name="Aerts A."/>
            <person name="Otillar R.P."/>
            <person name="Terry A.Y."/>
            <person name="Boore J.L."/>
            <person name="Grigoriev I.V."/>
            <person name="Lindberg D.R."/>
            <person name="Seaver E.C."/>
            <person name="Weisblat D.A."/>
            <person name="Putnam N.H."/>
            <person name="Rokhsar D.S."/>
        </authorList>
    </citation>
    <scope>NUCLEOTIDE SEQUENCE [LARGE SCALE GENOMIC DNA]</scope>
</reference>
<proteinExistence type="predicted"/>
<feature type="compositionally biased region" description="Basic and acidic residues" evidence="1">
    <location>
        <begin position="131"/>
        <end position="192"/>
    </location>
</feature>
<feature type="compositionally biased region" description="Basic and acidic residues" evidence="1">
    <location>
        <begin position="91"/>
        <end position="121"/>
    </location>
</feature>
<evidence type="ECO:0000256" key="1">
    <source>
        <dbReference type="SAM" id="MobiDB-lite"/>
    </source>
</evidence>